<dbReference type="AlphaFoldDB" id="A0A1I3A7M3"/>
<accession>A0A1I3A7M3</accession>
<dbReference type="EMBL" id="FOPU01000013">
    <property type="protein sequence ID" value="SFH46113.1"/>
    <property type="molecule type" value="Genomic_DNA"/>
</dbReference>
<name>A0A1I3A7M3_9RHOB</name>
<dbReference type="Pfam" id="PF04577">
    <property type="entry name" value="Glyco_transf_61"/>
    <property type="match status" value="1"/>
</dbReference>
<evidence type="ECO:0000259" key="1">
    <source>
        <dbReference type="Pfam" id="PF04577"/>
    </source>
</evidence>
<dbReference type="RefSeq" id="WP_074967450.1">
    <property type="nucleotide sequence ID" value="NZ_CBCRYP010000007.1"/>
</dbReference>
<reference evidence="2 3" key="1">
    <citation type="submission" date="2016-10" db="EMBL/GenBank/DDBJ databases">
        <authorList>
            <person name="de Groot N.N."/>
        </authorList>
    </citation>
    <scope>NUCLEOTIDE SEQUENCE [LARGE SCALE GENOMIC DNA]</scope>
    <source>
        <strain evidence="2 3">DSM 8537</strain>
    </source>
</reference>
<keyword evidence="3" id="KW-1185">Reference proteome</keyword>
<feature type="domain" description="Glycosyltransferase 61 catalytic" evidence="1">
    <location>
        <begin position="81"/>
        <end position="247"/>
    </location>
</feature>
<evidence type="ECO:0000313" key="2">
    <source>
        <dbReference type="EMBL" id="SFH46113.1"/>
    </source>
</evidence>
<evidence type="ECO:0000313" key="3">
    <source>
        <dbReference type="Proteomes" id="UP000183635"/>
    </source>
</evidence>
<dbReference type="Proteomes" id="UP000183635">
    <property type="component" value="Unassembled WGS sequence"/>
</dbReference>
<proteinExistence type="predicted"/>
<sequence>MISAPLPDSGWSRDILHLREATVCPAETHQDSPGLWCGGDVPQAATWRDGLRVTQPLAAAPVPTARLPGRHLWGGVYFGHFGHFLVETLSRLWAAKTSGAESVIFTPRHSRLRDFVAYQQELIALTLPDLPVRILRAPTEVEDLLVPGQGFGLGEISAGTPAFRAFIREAFRDIPAGGIENVYISRTRFSGKGGIINEQLVEDNLAAQGYTAIYPEKLSIREQLSIFKGARRIVGLDSSAFHMLGFVAAPWQQACILLRRNHPAWQHIAAHLAGFTGRAPEVVDALVADWMPERQKTPNHTTWGEIDQPRLARRLAELGFIADETRWRDADADALADALQRAEQRSQEPLVRRPVVRG</sequence>
<dbReference type="GO" id="GO:0016757">
    <property type="term" value="F:glycosyltransferase activity"/>
    <property type="evidence" value="ECO:0007669"/>
    <property type="project" value="InterPro"/>
</dbReference>
<protein>
    <recommendedName>
        <fullName evidence="1">Glycosyltransferase 61 catalytic domain-containing protein</fullName>
    </recommendedName>
</protein>
<dbReference type="STRING" id="34004.SAMN04488021_11319"/>
<dbReference type="OrthoDB" id="7843421at2"/>
<gene>
    <name evidence="2" type="ORF">SAMN04488021_11319</name>
</gene>
<organism evidence="2 3">
    <name type="scientific">Paracoccus aminovorans</name>
    <dbReference type="NCBI Taxonomy" id="34004"/>
    <lineage>
        <taxon>Bacteria</taxon>
        <taxon>Pseudomonadati</taxon>
        <taxon>Pseudomonadota</taxon>
        <taxon>Alphaproteobacteria</taxon>
        <taxon>Rhodobacterales</taxon>
        <taxon>Paracoccaceae</taxon>
        <taxon>Paracoccus</taxon>
    </lineage>
</organism>
<dbReference type="InterPro" id="IPR049625">
    <property type="entry name" value="Glyco_transf_61_cat"/>
</dbReference>